<dbReference type="EMBL" id="JBHSMF010000003">
    <property type="protein sequence ID" value="MFC5496886.1"/>
    <property type="molecule type" value="Genomic_DNA"/>
</dbReference>
<organism evidence="1 2">
    <name type="scientific">Caenimonas terrae</name>
    <dbReference type="NCBI Taxonomy" id="696074"/>
    <lineage>
        <taxon>Bacteria</taxon>
        <taxon>Pseudomonadati</taxon>
        <taxon>Pseudomonadota</taxon>
        <taxon>Betaproteobacteria</taxon>
        <taxon>Burkholderiales</taxon>
        <taxon>Comamonadaceae</taxon>
        <taxon>Caenimonas</taxon>
    </lineage>
</organism>
<keyword evidence="1" id="KW-0560">Oxidoreductase</keyword>
<dbReference type="Proteomes" id="UP001596037">
    <property type="component" value="Unassembled WGS sequence"/>
</dbReference>
<dbReference type="Gene3D" id="2.30.110.10">
    <property type="entry name" value="Electron Transport, Fmn-binding Protein, Chain A"/>
    <property type="match status" value="1"/>
</dbReference>
<dbReference type="RefSeq" id="WP_376848918.1">
    <property type="nucleotide sequence ID" value="NZ_JBHSMF010000003.1"/>
</dbReference>
<keyword evidence="2" id="KW-1185">Reference proteome</keyword>
<proteinExistence type="predicted"/>
<dbReference type="GO" id="GO:0004733">
    <property type="term" value="F:pyridoxamine phosphate oxidase activity"/>
    <property type="evidence" value="ECO:0007669"/>
    <property type="project" value="UniProtKB-EC"/>
</dbReference>
<dbReference type="EC" id="1.4.3.5" evidence="1"/>
<accession>A0ABW0NA49</accession>
<reference evidence="2" key="1">
    <citation type="journal article" date="2019" name="Int. J. Syst. Evol. Microbiol.">
        <title>The Global Catalogue of Microorganisms (GCM) 10K type strain sequencing project: providing services to taxonomists for standard genome sequencing and annotation.</title>
        <authorList>
            <consortium name="The Broad Institute Genomics Platform"/>
            <consortium name="The Broad Institute Genome Sequencing Center for Infectious Disease"/>
            <person name="Wu L."/>
            <person name="Ma J."/>
        </authorList>
    </citation>
    <scope>NUCLEOTIDE SEQUENCE [LARGE SCALE GENOMIC DNA]</scope>
    <source>
        <strain evidence="2">CCUG 57401</strain>
    </source>
</reference>
<dbReference type="InterPro" id="IPR012349">
    <property type="entry name" value="Split_barrel_FMN-bd"/>
</dbReference>
<sequence>MAAARIDAARAFLAALTAPAERAQPRLQSLLHPQAKFMTLGKGAQGAQAVAELLASAPNGELARKLQWQEPLAVDDKVRLTGERRPGTMDRGLVVTLGFEGDAIALVQQQRTPPPQATPIVLPETLKAMVDHALVERHPMLVAYCDPQGQPVLSFRGSVQAWSDDQLALWIRSADGAFIQAIRKNPKLALVYRNEESKATYNFQGRARVTALAADRQRVFDAAPQAEREHDFAMLGVAVIVDLDRVEGYSGLGPGGQVGQIRMLRDAAAQ</sequence>
<comment type="caution">
    <text evidence="1">The sequence shown here is derived from an EMBL/GenBank/DDBJ whole genome shotgun (WGS) entry which is preliminary data.</text>
</comment>
<protein>
    <submittedName>
        <fullName evidence="1">Pyridoxamine 5'-phosphate oxidase family protein</fullName>
        <ecNumber evidence="1">1.-.-.-</ecNumber>
        <ecNumber evidence="1">1.4.3.5</ecNumber>
    </submittedName>
</protein>
<name>A0ABW0NA49_9BURK</name>
<dbReference type="EC" id="1.-.-.-" evidence="1"/>
<dbReference type="SUPFAM" id="SSF50475">
    <property type="entry name" value="FMN-binding split barrel"/>
    <property type="match status" value="1"/>
</dbReference>
<evidence type="ECO:0000313" key="1">
    <source>
        <dbReference type="EMBL" id="MFC5496886.1"/>
    </source>
</evidence>
<gene>
    <name evidence="1" type="ORF">ACFPOE_05005</name>
</gene>
<evidence type="ECO:0000313" key="2">
    <source>
        <dbReference type="Proteomes" id="UP001596037"/>
    </source>
</evidence>